<protein>
    <submittedName>
        <fullName evidence="3">50S ribosome-binding GTPase</fullName>
    </submittedName>
</protein>
<evidence type="ECO:0000313" key="4">
    <source>
        <dbReference type="Proteomes" id="UP000295662"/>
    </source>
</evidence>
<keyword evidence="1" id="KW-0472">Membrane</keyword>
<comment type="caution">
    <text evidence="3">The sequence shown here is derived from an EMBL/GenBank/DDBJ whole genome shotgun (WGS) entry which is preliminary data.</text>
</comment>
<dbReference type="Pfam" id="PF11981">
    <property type="entry name" value="DUF3482"/>
    <property type="match status" value="1"/>
</dbReference>
<feature type="transmembrane region" description="Helical" evidence="1">
    <location>
        <begin position="355"/>
        <end position="376"/>
    </location>
</feature>
<reference evidence="3 4" key="1">
    <citation type="submission" date="2019-03" db="EMBL/GenBank/DDBJ databases">
        <title>Genomic Encyclopedia of Archaeal and Bacterial Type Strains, Phase II (KMG-II): from individual species to whole genera.</title>
        <authorList>
            <person name="Goeker M."/>
        </authorList>
    </citation>
    <scope>NUCLEOTIDE SEQUENCE [LARGE SCALE GENOMIC DNA]</scope>
    <source>
        <strain evidence="3 4">ATCC 25309</strain>
    </source>
</reference>
<keyword evidence="4" id="KW-1185">Reference proteome</keyword>
<evidence type="ECO:0000313" key="3">
    <source>
        <dbReference type="EMBL" id="TDU72791.1"/>
    </source>
</evidence>
<organism evidence="3 4">
    <name type="scientific">Prosthecobacter fusiformis</name>
    <dbReference type="NCBI Taxonomy" id="48464"/>
    <lineage>
        <taxon>Bacteria</taxon>
        <taxon>Pseudomonadati</taxon>
        <taxon>Verrucomicrobiota</taxon>
        <taxon>Verrucomicrobiia</taxon>
        <taxon>Verrucomicrobiales</taxon>
        <taxon>Verrucomicrobiaceae</taxon>
        <taxon>Prosthecobacter</taxon>
    </lineage>
</organism>
<accession>A0A4R7S3A1</accession>
<dbReference type="AlphaFoldDB" id="A0A4R7S3A1"/>
<dbReference type="EMBL" id="SOCA01000002">
    <property type="protein sequence ID" value="TDU72791.1"/>
    <property type="molecule type" value="Genomic_DNA"/>
</dbReference>
<dbReference type="Gene3D" id="3.40.50.300">
    <property type="entry name" value="P-loop containing nucleotide triphosphate hydrolases"/>
    <property type="match status" value="1"/>
</dbReference>
<dbReference type="InterPro" id="IPR006073">
    <property type="entry name" value="GTP-bd"/>
</dbReference>
<dbReference type="OrthoDB" id="5406017at2"/>
<keyword evidence="1" id="KW-0812">Transmembrane</keyword>
<gene>
    <name evidence="3" type="ORF">EI77_01256</name>
</gene>
<dbReference type="InterPro" id="IPR027417">
    <property type="entry name" value="P-loop_NTPase"/>
</dbReference>
<dbReference type="GO" id="GO:0005525">
    <property type="term" value="F:GTP binding"/>
    <property type="evidence" value="ECO:0007669"/>
    <property type="project" value="InterPro"/>
</dbReference>
<feature type="domain" description="G" evidence="2">
    <location>
        <begin position="19"/>
        <end position="158"/>
    </location>
</feature>
<dbReference type="SUPFAM" id="SSF52540">
    <property type="entry name" value="P-loop containing nucleoside triphosphate hydrolases"/>
    <property type="match status" value="1"/>
</dbReference>
<dbReference type="Proteomes" id="UP000295662">
    <property type="component" value="Unassembled WGS sequence"/>
</dbReference>
<dbReference type="RefSeq" id="WP_133793912.1">
    <property type="nucleotide sequence ID" value="NZ_SOCA01000002.1"/>
</dbReference>
<name>A0A4R7S3A1_9BACT</name>
<evidence type="ECO:0000259" key="2">
    <source>
        <dbReference type="Pfam" id="PF01926"/>
    </source>
</evidence>
<dbReference type="Pfam" id="PF01926">
    <property type="entry name" value="MMR_HSR1"/>
    <property type="match status" value="1"/>
</dbReference>
<evidence type="ECO:0000256" key="1">
    <source>
        <dbReference type="SAM" id="Phobius"/>
    </source>
</evidence>
<proteinExistence type="predicted"/>
<keyword evidence="1" id="KW-1133">Transmembrane helix</keyword>
<dbReference type="CDD" id="cd00882">
    <property type="entry name" value="Ras_like_GTPase"/>
    <property type="match status" value="1"/>
</dbReference>
<sequence length="488" mass="54348">MPPPPGIEPPASDIVTLSLISHTNAGKTTLARTLLRRDVGEVRDAAHVTLFNESYALLEEEARLLRLWDTPGFGDSARLLKRLKRERNPVLWFLSQSWDRLTDKPLWCSQQALKNVRDEADVVLYLVNATEPPEVAAYIAPEMEVLGWVGKPVLVLLNQTGPLQDPATEAAEMNAWREHLKSYPFVRSVLRMDAFARCWVQEDRLMESLAPLMPENKKEPFKHLKRAWHQRNVDIFRQSCRVLSELLTAAVVDGVSVRNETLLERVGIGRTDLNKEYQEARERLAVQLADRITAATNALIRLHGLEGEAARAMGALAKDNFHAPQQVPEAIWSVVGSVAGGAMGGLIADLKMGGMTFGGGALFGGLAAGLGAYALIKSYNLVRGGDQRLHWSREHFREQVRLAMLTYLAVSHFGRGRGEWQESAEPSHWNKLVDQVLDEHSDGVDRLWKEGVEKEILPDALSKAALPLVKDFLSCTLARLYPDVTIVA</sequence>
<dbReference type="InterPro" id="IPR021871">
    <property type="entry name" value="DUF3482"/>
</dbReference>